<evidence type="ECO:0000256" key="5">
    <source>
        <dbReference type="ARBA" id="ARBA00024867"/>
    </source>
</evidence>
<gene>
    <name evidence="10" type="ORF">INP51_04865</name>
</gene>
<keyword evidence="4" id="KW-0804">Transcription</keyword>
<comment type="function">
    <text evidence="5">May play the central regulatory role in sporulation. It may be an element of the effector pathway responsible for the activation of sporulation genes in response to nutritional stress. Spo0A may act in concert with spo0H (a sigma factor) to control the expression of some genes that are critical to the sporulation process.</text>
</comment>
<dbReference type="InterPro" id="IPR001867">
    <property type="entry name" value="OmpR/PhoB-type_DNA-bd"/>
</dbReference>
<dbReference type="PANTHER" id="PTHR48111:SF43">
    <property type="entry name" value="STAGE 0 SPORULATION PROTEIN A HOMOLOG"/>
    <property type="match status" value="1"/>
</dbReference>
<dbReference type="SUPFAM" id="SSF52172">
    <property type="entry name" value="CheY-like"/>
    <property type="match status" value="1"/>
</dbReference>
<dbReference type="PROSITE" id="PS50110">
    <property type="entry name" value="RESPONSE_REGULATORY"/>
    <property type="match status" value="1"/>
</dbReference>
<evidence type="ECO:0000256" key="1">
    <source>
        <dbReference type="ARBA" id="ARBA00018672"/>
    </source>
</evidence>
<dbReference type="Pfam" id="PF00072">
    <property type="entry name" value="Response_reg"/>
    <property type="match status" value="1"/>
</dbReference>
<evidence type="ECO:0000259" key="8">
    <source>
        <dbReference type="PROSITE" id="PS50110"/>
    </source>
</evidence>
<reference evidence="10 11" key="1">
    <citation type="submission" date="2020-10" db="EMBL/GenBank/DDBJ databases">
        <title>Blautia liquoris sp.nov., isolated from the mud in a fermentation cellar used for the production of Chinese strong-flavoured liquor.</title>
        <authorList>
            <person name="Lu L."/>
        </authorList>
    </citation>
    <scope>NUCLEOTIDE SEQUENCE [LARGE SCALE GENOMIC DNA]</scope>
    <source>
        <strain evidence="10 11">LZLJ-3</strain>
    </source>
</reference>
<dbReference type="RefSeq" id="WP_193736603.1">
    <property type="nucleotide sequence ID" value="NZ_CP063304.1"/>
</dbReference>
<feature type="domain" description="OmpR/PhoB-type" evidence="9">
    <location>
        <begin position="126"/>
        <end position="224"/>
    </location>
</feature>
<dbReference type="Gene3D" id="3.40.50.2300">
    <property type="match status" value="1"/>
</dbReference>
<sequence>MFKIMLVEDDLTITEVLERQLKKWGYQVLAVEDFNRVMEQFERDQPDLVLMDISLPSYNGFYWCTEIRKISKTPILFISSASDDMNLVMAINMGADDFIAKPFNLDVITAKIQAMLRRTYDFTQEAEELEAGGVTLSLLDNTISKDGQTLELTKNEFKILKILMEEAGQIVSRDEIMKELWDTDHFIDDNTLTVNVTRLRKRLEEAGVVDFIETKKGIGYRIAKKEDE</sequence>
<keyword evidence="2" id="KW-0805">Transcription regulation</keyword>
<feature type="DNA-binding region" description="OmpR/PhoB-type" evidence="7">
    <location>
        <begin position="126"/>
        <end position="224"/>
    </location>
</feature>
<name>A0A7M2RIX7_9FIRM</name>
<dbReference type="Gene3D" id="1.10.10.10">
    <property type="entry name" value="Winged helix-like DNA-binding domain superfamily/Winged helix DNA-binding domain"/>
    <property type="match status" value="1"/>
</dbReference>
<dbReference type="InterPro" id="IPR039420">
    <property type="entry name" value="WalR-like"/>
</dbReference>
<feature type="domain" description="Response regulatory" evidence="8">
    <location>
        <begin position="3"/>
        <end position="116"/>
    </location>
</feature>
<evidence type="ECO:0000256" key="3">
    <source>
        <dbReference type="ARBA" id="ARBA00023125"/>
    </source>
</evidence>
<dbReference type="InterPro" id="IPR001789">
    <property type="entry name" value="Sig_transdc_resp-reg_receiver"/>
</dbReference>
<dbReference type="EMBL" id="CP063304">
    <property type="protein sequence ID" value="QOV20283.1"/>
    <property type="molecule type" value="Genomic_DNA"/>
</dbReference>
<dbReference type="SMART" id="SM00862">
    <property type="entry name" value="Trans_reg_C"/>
    <property type="match status" value="1"/>
</dbReference>
<proteinExistence type="predicted"/>
<evidence type="ECO:0000256" key="4">
    <source>
        <dbReference type="ARBA" id="ARBA00023163"/>
    </source>
</evidence>
<keyword evidence="6" id="KW-0597">Phosphoprotein</keyword>
<dbReference type="KEGG" id="bliq:INP51_04865"/>
<dbReference type="GO" id="GO:0032993">
    <property type="term" value="C:protein-DNA complex"/>
    <property type="evidence" value="ECO:0007669"/>
    <property type="project" value="TreeGrafter"/>
</dbReference>
<evidence type="ECO:0000256" key="2">
    <source>
        <dbReference type="ARBA" id="ARBA00023015"/>
    </source>
</evidence>
<keyword evidence="11" id="KW-1185">Reference proteome</keyword>
<dbReference type="Pfam" id="PF00486">
    <property type="entry name" value="Trans_reg_C"/>
    <property type="match status" value="1"/>
</dbReference>
<feature type="modified residue" description="4-aspartylphosphate" evidence="6">
    <location>
        <position position="52"/>
    </location>
</feature>
<dbReference type="SMART" id="SM00448">
    <property type="entry name" value="REC"/>
    <property type="match status" value="1"/>
</dbReference>
<evidence type="ECO:0000256" key="7">
    <source>
        <dbReference type="PROSITE-ProRule" id="PRU01091"/>
    </source>
</evidence>
<dbReference type="GO" id="GO:0006355">
    <property type="term" value="P:regulation of DNA-templated transcription"/>
    <property type="evidence" value="ECO:0007669"/>
    <property type="project" value="InterPro"/>
</dbReference>
<dbReference type="PANTHER" id="PTHR48111">
    <property type="entry name" value="REGULATOR OF RPOS"/>
    <property type="match status" value="1"/>
</dbReference>
<evidence type="ECO:0000313" key="11">
    <source>
        <dbReference type="Proteomes" id="UP000593601"/>
    </source>
</evidence>
<organism evidence="10 11">
    <name type="scientific">Blautia liquoris</name>
    <dbReference type="NCBI Taxonomy" id="2779518"/>
    <lineage>
        <taxon>Bacteria</taxon>
        <taxon>Bacillati</taxon>
        <taxon>Bacillota</taxon>
        <taxon>Clostridia</taxon>
        <taxon>Lachnospirales</taxon>
        <taxon>Lachnospiraceae</taxon>
        <taxon>Blautia</taxon>
    </lineage>
</organism>
<evidence type="ECO:0000259" key="9">
    <source>
        <dbReference type="PROSITE" id="PS51755"/>
    </source>
</evidence>
<accession>A0A7M2RIX7</accession>
<dbReference type="GO" id="GO:0000976">
    <property type="term" value="F:transcription cis-regulatory region binding"/>
    <property type="evidence" value="ECO:0007669"/>
    <property type="project" value="TreeGrafter"/>
</dbReference>
<evidence type="ECO:0000313" key="10">
    <source>
        <dbReference type="EMBL" id="QOV20283.1"/>
    </source>
</evidence>
<dbReference type="CDD" id="cd00383">
    <property type="entry name" value="trans_reg_C"/>
    <property type="match status" value="1"/>
</dbReference>
<dbReference type="Proteomes" id="UP000593601">
    <property type="component" value="Chromosome"/>
</dbReference>
<dbReference type="GO" id="GO:0000156">
    <property type="term" value="F:phosphorelay response regulator activity"/>
    <property type="evidence" value="ECO:0007669"/>
    <property type="project" value="TreeGrafter"/>
</dbReference>
<dbReference type="InterPro" id="IPR036388">
    <property type="entry name" value="WH-like_DNA-bd_sf"/>
</dbReference>
<keyword evidence="3 7" id="KW-0238">DNA-binding</keyword>
<protein>
    <recommendedName>
        <fullName evidence="1">Stage 0 sporulation protein A homolog</fullName>
    </recommendedName>
</protein>
<evidence type="ECO:0000256" key="6">
    <source>
        <dbReference type="PROSITE-ProRule" id="PRU00169"/>
    </source>
</evidence>
<dbReference type="GO" id="GO:0005829">
    <property type="term" value="C:cytosol"/>
    <property type="evidence" value="ECO:0007669"/>
    <property type="project" value="TreeGrafter"/>
</dbReference>
<dbReference type="AlphaFoldDB" id="A0A7M2RIX7"/>
<dbReference type="PROSITE" id="PS51755">
    <property type="entry name" value="OMPR_PHOB"/>
    <property type="match status" value="1"/>
</dbReference>
<dbReference type="InterPro" id="IPR011006">
    <property type="entry name" value="CheY-like_superfamily"/>
</dbReference>